<proteinExistence type="predicted"/>
<name>A0A1V6S7T3_9EURO</name>
<evidence type="ECO:0000313" key="2">
    <source>
        <dbReference type="Proteomes" id="UP000191342"/>
    </source>
</evidence>
<comment type="caution">
    <text evidence="1">The sequence shown here is derived from an EMBL/GenBank/DDBJ whole genome shotgun (WGS) entry which is preliminary data.</text>
</comment>
<dbReference type="Proteomes" id="UP000191342">
    <property type="component" value="Unassembled WGS sequence"/>
</dbReference>
<reference evidence="2" key="1">
    <citation type="journal article" date="2017" name="Nat. Microbiol.">
        <title>Global analysis of biosynthetic gene clusters reveals vast potential of secondary metabolite production in Penicillium species.</title>
        <authorList>
            <person name="Nielsen J.C."/>
            <person name="Grijseels S."/>
            <person name="Prigent S."/>
            <person name="Ji B."/>
            <person name="Dainat J."/>
            <person name="Nielsen K.F."/>
            <person name="Frisvad J.C."/>
            <person name="Workman M."/>
            <person name="Nielsen J."/>
        </authorList>
    </citation>
    <scope>NUCLEOTIDE SEQUENCE [LARGE SCALE GENOMIC DNA]</scope>
    <source>
        <strain evidence="2">IBT 14082</strain>
    </source>
</reference>
<protein>
    <submittedName>
        <fullName evidence="1">Uncharacterized protein</fullName>
    </submittedName>
</protein>
<accession>A0A1V6S7T3</accession>
<sequence>MAAKKRLAESSLNRY</sequence>
<dbReference type="EMBL" id="MLQL01000092">
    <property type="protein sequence ID" value="OQE10112.1"/>
    <property type="molecule type" value="Genomic_DNA"/>
</dbReference>
<organism evidence="1 2">
    <name type="scientific">Penicillium flavigenum</name>
    <dbReference type="NCBI Taxonomy" id="254877"/>
    <lineage>
        <taxon>Eukaryota</taxon>
        <taxon>Fungi</taxon>
        <taxon>Dikarya</taxon>
        <taxon>Ascomycota</taxon>
        <taxon>Pezizomycotina</taxon>
        <taxon>Eurotiomycetes</taxon>
        <taxon>Eurotiomycetidae</taxon>
        <taxon>Eurotiales</taxon>
        <taxon>Aspergillaceae</taxon>
        <taxon>Penicillium</taxon>
    </lineage>
</organism>
<evidence type="ECO:0000313" key="1">
    <source>
        <dbReference type="EMBL" id="OQE10112.1"/>
    </source>
</evidence>
<gene>
    <name evidence="1" type="ORF">PENFLA_c092G09266</name>
</gene>
<keyword evidence="2" id="KW-1185">Reference proteome</keyword>